<accession>A0AA46SFY8</accession>
<dbReference type="Proteomes" id="UP001163104">
    <property type="component" value="Chromosome"/>
</dbReference>
<proteinExistence type="predicted"/>
<dbReference type="SUPFAM" id="SSF55729">
    <property type="entry name" value="Acyl-CoA N-acyltransferases (Nat)"/>
    <property type="match status" value="1"/>
</dbReference>
<evidence type="ECO:0000313" key="3">
    <source>
        <dbReference type="Proteomes" id="UP001163104"/>
    </source>
</evidence>
<reference evidence="2" key="1">
    <citation type="submission" date="2022-10" db="EMBL/GenBank/DDBJ databases">
        <title>Mechanism of multi-heavy metal repair in Cytobacillus Firmus M7.</title>
        <authorList>
            <person name="Li X."/>
            <person name="Yu C."/>
        </authorList>
    </citation>
    <scope>NUCLEOTIDE SEQUENCE</scope>
    <source>
        <strain evidence="2">M7</strain>
    </source>
</reference>
<name>A0AA46SFY8_CYTFI</name>
<dbReference type="CDD" id="cd04301">
    <property type="entry name" value="NAT_SF"/>
    <property type="match status" value="1"/>
</dbReference>
<evidence type="ECO:0000313" key="2">
    <source>
        <dbReference type="EMBL" id="UYG97193.1"/>
    </source>
</evidence>
<dbReference type="GO" id="GO:0016747">
    <property type="term" value="F:acyltransferase activity, transferring groups other than amino-acyl groups"/>
    <property type="evidence" value="ECO:0007669"/>
    <property type="project" value="InterPro"/>
</dbReference>
<sequence length="158" mass="18124">MGKIIEAKIGDAVKILSLQKLAYRSEAELYGDFNIEPLKQTVSDVEKAFEDYLIIKYIEDGELVGSVRAYQEDETCYIGKLMVHPDFQNKGIGKALMNEIERQFNVKRFELFTGSKSEKNISFYEKLGYAGYKTEKLEREETIFIFMEKLSKTGTTAS</sequence>
<protein>
    <submittedName>
        <fullName evidence="2">GNAT family N-acetyltransferase</fullName>
    </submittedName>
</protein>
<dbReference type="AlphaFoldDB" id="A0AA46SFY8"/>
<evidence type="ECO:0000259" key="1">
    <source>
        <dbReference type="PROSITE" id="PS51186"/>
    </source>
</evidence>
<dbReference type="RefSeq" id="WP_263599890.1">
    <property type="nucleotide sequence ID" value="NZ_CP107027.1"/>
</dbReference>
<dbReference type="Gene3D" id="3.40.630.30">
    <property type="match status" value="1"/>
</dbReference>
<dbReference type="PROSITE" id="PS51186">
    <property type="entry name" value="GNAT"/>
    <property type="match status" value="1"/>
</dbReference>
<dbReference type="InterPro" id="IPR016181">
    <property type="entry name" value="Acyl_CoA_acyltransferase"/>
</dbReference>
<dbReference type="EMBL" id="CP107027">
    <property type="protein sequence ID" value="UYG97193.1"/>
    <property type="molecule type" value="Genomic_DNA"/>
</dbReference>
<organism evidence="2 3">
    <name type="scientific">Cytobacillus firmus</name>
    <name type="common">Bacillus firmus</name>
    <dbReference type="NCBI Taxonomy" id="1399"/>
    <lineage>
        <taxon>Bacteria</taxon>
        <taxon>Bacillati</taxon>
        <taxon>Bacillota</taxon>
        <taxon>Bacilli</taxon>
        <taxon>Bacillales</taxon>
        <taxon>Bacillaceae</taxon>
        <taxon>Cytobacillus</taxon>
    </lineage>
</organism>
<dbReference type="PANTHER" id="PTHR43072">
    <property type="entry name" value="N-ACETYLTRANSFERASE"/>
    <property type="match status" value="1"/>
</dbReference>
<dbReference type="Pfam" id="PF00583">
    <property type="entry name" value="Acetyltransf_1"/>
    <property type="match status" value="1"/>
</dbReference>
<dbReference type="InterPro" id="IPR000182">
    <property type="entry name" value="GNAT_dom"/>
</dbReference>
<feature type="domain" description="N-acetyltransferase" evidence="1">
    <location>
        <begin position="2"/>
        <end position="152"/>
    </location>
</feature>
<gene>
    <name evidence="2" type="ORF">OD459_09350</name>
</gene>